<protein>
    <submittedName>
        <fullName evidence="1">Alpha-acetolactate decarboxylase</fullName>
    </submittedName>
</protein>
<dbReference type="RefSeq" id="WP_138931604.1">
    <property type="nucleotide sequence ID" value="NZ_SWMU01000002.1"/>
</dbReference>
<evidence type="ECO:0000313" key="2">
    <source>
        <dbReference type="Proteomes" id="UP000306552"/>
    </source>
</evidence>
<dbReference type="Pfam" id="PF03306">
    <property type="entry name" value="AAL_decarboxy"/>
    <property type="match status" value="1"/>
</dbReference>
<dbReference type="Gene3D" id="3.30.1330.80">
    <property type="entry name" value="Hypothetical protein, similar to alpha- acetolactate decarboxylase, domain 2"/>
    <property type="match status" value="2"/>
</dbReference>
<reference evidence="1 2" key="1">
    <citation type="submission" date="2019-04" db="EMBL/GenBank/DDBJ databases">
        <title>Psychroflexus halotolerans sp. nov., isolated from a marine solar saltern.</title>
        <authorList>
            <person name="Feng X."/>
        </authorList>
    </citation>
    <scope>NUCLEOTIDE SEQUENCE [LARGE SCALE GENOMIC DNA]</scope>
    <source>
        <strain evidence="1 2">WDS2C27</strain>
    </source>
</reference>
<dbReference type="OrthoDB" id="824310at2"/>
<dbReference type="AlphaFoldDB" id="A0A4U5TRB3"/>
<gene>
    <name evidence="1" type="ORF">FCN74_05550</name>
</gene>
<dbReference type="SUPFAM" id="SSF117856">
    <property type="entry name" value="AF0104/ALDC/Ptd012-like"/>
    <property type="match status" value="1"/>
</dbReference>
<accession>A0A4U5TRB3</accession>
<dbReference type="InterPro" id="IPR005128">
    <property type="entry name" value="Acetolactate_a_deCO2ase"/>
</dbReference>
<dbReference type="UniPathway" id="UPA00626">
    <property type="reaction ID" value="UER00678"/>
</dbReference>
<dbReference type="EMBL" id="SWMU01000002">
    <property type="protein sequence ID" value="TKS56502.1"/>
    <property type="molecule type" value="Genomic_DNA"/>
</dbReference>
<comment type="caution">
    <text evidence="1">The sequence shown here is derived from an EMBL/GenBank/DDBJ whole genome shotgun (WGS) entry which is preliminary data.</text>
</comment>
<dbReference type="Proteomes" id="UP000306552">
    <property type="component" value="Unassembled WGS sequence"/>
</dbReference>
<dbReference type="PROSITE" id="PS51257">
    <property type="entry name" value="PROKAR_LIPOPROTEIN"/>
    <property type="match status" value="1"/>
</dbReference>
<organism evidence="1 2">
    <name type="scientific">Mesohalobacter halotolerans</name>
    <dbReference type="NCBI Taxonomy" id="1883405"/>
    <lineage>
        <taxon>Bacteria</taxon>
        <taxon>Pseudomonadati</taxon>
        <taxon>Bacteroidota</taxon>
        <taxon>Flavobacteriia</taxon>
        <taxon>Flavobacteriales</taxon>
        <taxon>Flavobacteriaceae</taxon>
        <taxon>Mesohalobacter</taxon>
    </lineage>
</organism>
<dbReference type="GO" id="GO:0047605">
    <property type="term" value="F:acetolactate decarboxylase activity"/>
    <property type="evidence" value="ECO:0007669"/>
    <property type="project" value="InterPro"/>
</dbReference>
<keyword evidence="2" id="KW-1185">Reference proteome</keyword>
<evidence type="ECO:0000313" key="1">
    <source>
        <dbReference type="EMBL" id="TKS56502.1"/>
    </source>
</evidence>
<proteinExistence type="predicted"/>
<dbReference type="GO" id="GO:0045151">
    <property type="term" value="P:acetoin biosynthetic process"/>
    <property type="evidence" value="ECO:0007669"/>
    <property type="project" value="InterPro"/>
</dbReference>
<sequence length="236" mass="26453">MKTLFFSLALLFLAVSCRESIKLNEVQSVSAMKNVMWKGELGAKIQLDTLNKNGLYGIGPLEGLAGEITIDEGQIYISTIDDNNQIRVEKQAHVGAPFFVYTNTKKFFEIKLPEYVTNLNLLNKFLSKNHVRDDAYVFKLKGEIESGKIHVQNLPPNTKVSSPKEAHQGQVDFEIDNKAVEMIGFYSNSAHGVYTHHDTNIHVHLITEDRIIMGHCDAASFNPKTIKLYLPTGSKS</sequence>
<name>A0A4U5TRB3_9FLAO</name>